<dbReference type="PANTHER" id="PTHR13194">
    <property type="entry name" value="COMPLEX I INTERMEDIATE-ASSOCIATED PROTEIN 30"/>
    <property type="match status" value="1"/>
</dbReference>
<feature type="domain" description="NADH:ubiquinone oxidoreductase intermediate-associated protein 30" evidence="1">
    <location>
        <begin position="7"/>
        <end position="106"/>
    </location>
</feature>
<reference evidence="3" key="1">
    <citation type="journal article" date="2018" name="Nat. Microbiol.">
        <title>Leveraging single-cell genomics to expand the fungal tree of life.</title>
        <authorList>
            <person name="Ahrendt S.R."/>
            <person name="Quandt C.A."/>
            <person name="Ciobanu D."/>
            <person name="Clum A."/>
            <person name="Salamov A."/>
            <person name="Andreopoulos B."/>
            <person name="Cheng J.F."/>
            <person name="Woyke T."/>
            <person name="Pelin A."/>
            <person name="Henrissat B."/>
            <person name="Reynolds N.K."/>
            <person name="Benny G.L."/>
            <person name="Smith M.E."/>
            <person name="James T.Y."/>
            <person name="Grigoriev I.V."/>
        </authorList>
    </citation>
    <scope>NUCLEOTIDE SEQUENCE [LARGE SCALE GENOMIC DNA]</scope>
    <source>
        <strain evidence="3">RSA 468</strain>
    </source>
</reference>
<evidence type="ECO:0000313" key="2">
    <source>
        <dbReference type="EMBL" id="RKP39893.1"/>
    </source>
</evidence>
<protein>
    <submittedName>
        <fullName evidence="2">NADH:ubiquinone oxidoreductase intermediate-associated protein 30</fullName>
    </submittedName>
</protein>
<sequence>HIFGGNQPWDTSKFSAVDDRVRGGQSQSYLTAVDDGRAVRFHGNLDTTTLGGAGFASQRTNHLEAQPLNFTGVVALRITLDRDPHLPTSSTDDAAHQSKLYAINLHDGVRATQPDGRRQSDIEFKYIFRVPPPSADSQPAQPAMTNPAPALGSVESFYIIDAPLSDFKPYYRGRPLVVNRLLNQSTIYALDFMMASYFNVQYGPFSLVIRSV</sequence>
<dbReference type="InterPro" id="IPR013857">
    <property type="entry name" value="NADH-UbQ_OxRdtase-assoc_prot30"/>
</dbReference>
<name>A0A4Q0A1D5_9FUNG</name>
<dbReference type="Pfam" id="PF08547">
    <property type="entry name" value="CIA30"/>
    <property type="match status" value="1"/>
</dbReference>
<dbReference type="AlphaFoldDB" id="A0A4Q0A1D5"/>
<gene>
    <name evidence="2" type="ORF">BJ085DRAFT_1919</name>
</gene>
<feature type="non-terminal residue" evidence="2">
    <location>
        <position position="212"/>
    </location>
</feature>
<keyword evidence="2" id="KW-0830">Ubiquinone</keyword>
<dbReference type="PANTHER" id="PTHR13194:SF19">
    <property type="entry name" value="NAD(P)-BINDING ROSSMANN-FOLD SUPERFAMILY PROTEIN"/>
    <property type="match status" value="1"/>
</dbReference>
<dbReference type="EMBL" id="ML002237">
    <property type="protein sequence ID" value="RKP39893.1"/>
    <property type="molecule type" value="Genomic_DNA"/>
</dbReference>
<accession>A0A4Q0A1D5</accession>
<dbReference type="GO" id="GO:0051082">
    <property type="term" value="F:unfolded protein binding"/>
    <property type="evidence" value="ECO:0007669"/>
    <property type="project" value="TreeGrafter"/>
</dbReference>
<feature type="non-terminal residue" evidence="2">
    <location>
        <position position="1"/>
    </location>
</feature>
<dbReference type="GO" id="GO:0010257">
    <property type="term" value="P:NADH dehydrogenase complex assembly"/>
    <property type="evidence" value="ECO:0007669"/>
    <property type="project" value="TreeGrafter"/>
</dbReference>
<proteinExistence type="predicted"/>
<dbReference type="InterPro" id="IPR039131">
    <property type="entry name" value="NDUFAF1"/>
</dbReference>
<keyword evidence="3" id="KW-1185">Reference proteome</keyword>
<dbReference type="Proteomes" id="UP000268162">
    <property type="component" value="Unassembled WGS sequence"/>
</dbReference>
<evidence type="ECO:0000313" key="3">
    <source>
        <dbReference type="Proteomes" id="UP000268162"/>
    </source>
</evidence>
<evidence type="ECO:0000259" key="1">
    <source>
        <dbReference type="Pfam" id="PF08547"/>
    </source>
</evidence>
<organism evidence="2 3">
    <name type="scientific">Dimargaris cristalligena</name>
    <dbReference type="NCBI Taxonomy" id="215637"/>
    <lineage>
        <taxon>Eukaryota</taxon>
        <taxon>Fungi</taxon>
        <taxon>Fungi incertae sedis</taxon>
        <taxon>Zoopagomycota</taxon>
        <taxon>Kickxellomycotina</taxon>
        <taxon>Dimargaritomycetes</taxon>
        <taxon>Dimargaritales</taxon>
        <taxon>Dimargaritaceae</taxon>
        <taxon>Dimargaris</taxon>
    </lineage>
</organism>
<dbReference type="STRING" id="215637.A0A4Q0A1D5"/>